<accession>A0ABX8B3R8</accession>
<protein>
    <submittedName>
        <fullName evidence="1">PPC domain-containing protein</fullName>
    </submittedName>
</protein>
<dbReference type="Gene3D" id="2.40.10.10">
    <property type="entry name" value="Trypsin-like serine proteases"/>
    <property type="match status" value="2"/>
</dbReference>
<dbReference type="Proteomes" id="UP000677668">
    <property type="component" value="Chromosome 2"/>
</dbReference>
<dbReference type="RefSeq" id="WP_211423854.1">
    <property type="nucleotide sequence ID" value="NZ_CP072643.1"/>
</dbReference>
<dbReference type="InterPro" id="IPR009003">
    <property type="entry name" value="Peptidase_S1_PA"/>
</dbReference>
<dbReference type="PANTHER" id="PTHR36234">
    <property type="entry name" value="LYSYL ENDOPEPTIDASE"/>
    <property type="match status" value="1"/>
</dbReference>
<dbReference type="SUPFAM" id="SSF50494">
    <property type="entry name" value="Trypsin-like serine proteases"/>
    <property type="match status" value="1"/>
</dbReference>
<reference evidence="1 2" key="1">
    <citation type="submission" date="2021-03" db="EMBL/GenBank/DDBJ databases">
        <title>Genomic and phenotypic characterization of Chloracidobacterium isolates provides evidence for multiple species.</title>
        <authorList>
            <person name="Saini M.K."/>
            <person name="Costas A.M.G."/>
            <person name="Tank M."/>
            <person name="Bryant D.A."/>
        </authorList>
    </citation>
    <scope>NUCLEOTIDE SEQUENCE [LARGE SCALE GENOMIC DNA]</scope>
    <source>
        <strain evidence="1 2">N</strain>
    </source>
</reference>
<proteinExistence type="predicted"/>
<organism evidence="1 2">
    <name type="scientific">Chloracidobacterium sp. N</name>
    <dbReference type="NCBI Taxonomy" id="2821540"/>
    <lineage>
        <taxon>Bacteria</taxon>
        <taxon>Pseudomonadati</taxon>
        <taxon>Acidobacteriota</taxon>
        <taxon>Terriglobia</taxon>
        <taxon>Terriglobales</taxon>
        <taxon>Acidobacteriaceae</taxon>
        <taxon>Chloracidobacterium</taxon>
        <taxon>Chloracidobacterium aggregatum</taxon>
    </lineage>
</organism>
<sequence length="825" mass="87664">MPRQHFRWVILGICMLAGALFLGLSPRPAATQSAAVTPPLAIQLPAANRGENHLRPAAPPSLRLLGERLSPATCAALAHQLPSFTAEGLAVAPNQIGANRPVGQDWLTQPRRLGDVRAKTGGDMLTSYAAALTSPRAAALRLHFEGVDLPPGAELYVYGAADNTVSGPYTGRGPFGSGEFWTDVLAGETAVVEWLAPAGRTAPFRVTEVAHIWDSPLPPTVKTTGKVEGSGPEAGACNLDAMCGPEPEKDSVARIVFQTSGGTSVCTGTVLATRSGDFAPFFLTANHCVSTAAQAQSVQAFWFYRTTACNSGVVSSNFFRSPTGATLLQTNAPSDHTLLEILGVIPRNLFHAGWDINPRPDGTNVFALHHPDGGTPISQPQLSFLRRSLGTLAGQNTNCGGSTGLQGGYRVNWNQGVTEPGSSGSGIWYSTSQGSFLIGVLSCGPAACGVPPSQLFDNYGKFSAFAPSINSFLDGGSDDAFEPNNSRAEARFVTLPVNANNLVVKEVSEDWYAIQATTGARILATINFTHNFGDIDMQLYRNQEPQPVAISNSTSNSETIDFTNTGPANLFFLRVFLFNDTRNTYQMSLNVTGGALPPPPSTVGCFRPSDGFVYQRFSNTPGFADNSFFYGQAGDRPIAGDWNGDGIDTVGIFRNGTFFLKNSNSPGFADLSFAYGSAGDIPLAGDWDGDGVDTIGVYRNGTFFLRNSNSAGSPDIVVNYGNPNYLPIVGDWDGNRTTTVGCFRPSNGFCYIRNSNTSGFADSDFFYGQAGDIPVAGDWTGKGFDSIGVYRQGVFFLRNSNSAGFADIQVNYGSPGDIPIVGRWR</sequence>
<evidence type="ECO:0000313" key="1">
    <source>
        <dbReference type="EMBL" id="QUV95638.1"/>
    </source>
</evidence>
<keyword evidence="2" id="KW-1185">Reference proteome</keyword>
<dbReference type="EMBL" id="CP072643">
    <property type="protein sequence ID" value="QUV95638.1"/>
    <property type="molecule type" value="Genomic_DNA"/>
</dbReference>
<gene>
    <name evidence="1" type="ORF">J8C05_12475</name>
</gene>
<name>A0ABX8B3R8_9BACT</name>
<dbReference type="InterPro" id="IPR028994">
    <property type="entry name" value="Integrin_alpha_N"/>
</dbReference>
<dbReference type="Gene3D" id="2.60.120.380">
    <property type="match status" value="1"/>
</dbReference>
<dbReference type="PANTHER" id="PTHR36234:SF5">
    <property type="entry name" value="LYSYL ENDOPEPTIDASE"/>
    <property type="match status" value="1"/>
</dbReference>
<dbReference type="InterPro" id="IPR043504">
    <property type="entry name" value="Peptidase_S1_PA_chymotrypsin"/>
</dbReference>
<evidence type="ECO:0000313" key="2">
    <source>
        <dbReference type="Proteomes" id="UP000677668"/>
    </source>
</evidence>
<dbReference type="SUPFAM" id="SSF69318">
    <property type="entry name" value="Integrin alpha N-terminal domain"/>
    <property type="match status" value="1"/>
</dbReference>